<keyword evidence="7" id="KW-1185">Reference proteome</keyword>
<organism evidence="6 7">
    <name type="scientific">Mucor velutinosus</name>
    <dbReference type="NCBI Taxonomy" id="708070"/>
    <lineage>
        <taxon>Eukaryota</taxon>
        <taxon>Fungi</taxon>
        <taxon>Fungi incertae sedis</taxon>
        <taxon>Mucoromycota</taxon>
        <taxon>Mucoromycotina</taxon>
        <taxon>Mucoromycetes</taxon>
        <taxon>Mucorales</taxon>
        <taxon>Mucorineae</taxon>
        <taxon>Mucoraceae</taxon>
        <taxon>Mucor</taxon>
    </lineage>
</organism>
<dbReference type="PANTHER" id="PTHR37271:SF1">
    <property type="entry name" value="KARYOGAMY PROTEIN KAR9"/>
    <property type="match status" value="1"/>
</dbReference>
<accession>A0AAN7DKA6</accession>
<keyword evidence="2" id="KW-0963">Cytoplasm</keyword>
<feature type="compositionally biased region" description="Basic and acidic residues" evidence="4">
    <location>
        <begin position="509"/>
        <end position="522"/>
    </location>
</feature>
<dbReference type="InterPro" id="IPR013889">
    <property type="entry name" value="Karyogamy_KAR9"/>
</dbReference>
<comment type="subcellular location">
    <subcellularLocation>
        <location evidence="1">Cytoplasm</location>
        <location evidence="1">Cytoskeleton</location>
    </subcellularLocation>
</comment>
<dbReference type="GO" id="GO:0030473">
    <property type="term" value="P:nuclear migration along microtubule"/>
    <property type="evidence" value="ECO:0007669"/>
    <property type="project" value="TreeGrafter"/>
</dbReference>
<keyword evidence="3" id="KW-0206">Cytoskeleton</keyword>
<comment type="caution">
    <text evidence="6">The sequence shown here is derived from an EMBL/GenBank/DDBJ whole genome shotgun (WGS) entry which is preliminary data.</text>
</comment>
<evidence type="ECO:0000256" key="4">
    <source>
        <dbReference type="SAM" id="MobiDB-lite"/>
    </source>
</evidence>
<dbReference type="Proteomes" id="UP001304243">
    <property type="component" value="Unassembled WGS sequence"/>
</dbReference>
<reference evidence="6 7" key="1">
    <citation type="submission" date="2022-11" db="EMBL/GenBank/DDBJ databases">
        <title>Mucor velutinosus strain NIH1002 WGS.</title>
        <authorList>
            <person name="Subramanian P."/>
            <person name="Mullikin J.C."/>
            <person name="Segre J.A."/>
            <person name="Zelazny A.M."/>
        </authorList>
    </citation>
    <scope>NUCLEOTIDE SEQUENCE [LARGE SCALE GENOMIC DNA]</scope>
    <source>
        <strain evidence="6 7">NIH1002</strain>
    </source>
</reference>
<dbReference type="GO" id="GO:0043332">
    <property type="term" value="C:mating projection tip"/>
    <property type="evidence" value="ECO:0007669"/>
    <property type="project" value="TreeGrafter"/>
</dbReference>
<feature type="compositionally biased region" description="Low complexity" evidence="4">
    <location>
        <begin position="417"/>
        <end position="430"/>
    </location>
</feature>
<protein>
    <recommendedName>
        <fullName evidence="5">GAR domain-containing protein</fullName>
    </recommendedName>
</protein>
<evidence type="ECO:0000313" key="6">
    <source>
        <dbReference type="EMBL" id="KAK4519002.1"/>
    </source>
</evidence>
<dbReference type="Pfam" id="PF02187">
    <property type="entry name" value="GAS2"/>
    <property type="match status" value="1"/>
</dbReference>
<feature type="compositionally biased region" description="Polar residues" evidence="4">
    <location>
        <begin position="495"/>
        <end position="508"/>
    </location>
</feature>
<evidence type="ECO:0000256" key="2">
    <source>
        <dbReference type="ARBA" id="ARBA00022490"/>
    </source>
</evidence>
<dbReference type="InterPro" id="IPR003108">
    <property type="entry name" value="GAR_dom"/>
</dbReference>
<evidence type="ECO:0000256" key="3">
    <source>
        <dbReference type="ARBA" id="ARBA00023212"/>
    </source>
</evidence>
<dbReference type="AlphaFoldDB" id="A0AAN7DKA6"/>
<evidence type="ECO:0000256" key="1">
    <source>
        <dbReference type="ARBA" id="ARBA00004245"/>
    </source>
</evidence>
<dbReference type="InterPro" id="IPR036534">
    <property type="entry name" value="GAR_dom_sf"/>
</dbReference>
<sequence>MITSESIQTTEANDIFDPLYQIQIPEKELNNLFSPSLSPEQRVNDFQAVTKRITHWLETAHMIAFSIEQSVKRGDMESYSVEPLQLACNKMHPLIPLLTECIDEQDELEHYRLPVTKIQSEWSGLQHFISFVKTLIEGANEKHMLRTMMEDILIQVDDLSMMIFQFQEKRHSDPEKKEDSILLDIDNRVGPLFTNVEKVYTRMTSSNPPEDTTGLLTRKHLLVQERWESLRIEIDELKIELKEDRWLVVFRQVADQVDDMMNGLDKTVTQCYTMIQQIKDGHGIVTSSSSTTSSSSSNHTSSTTSTTTDARTKLRSVEKNFEAKYKYYTPSITKMLLMLGNGIAARVSRNVATLQRHEAMLARWNTLKSTMDQLRKRDLPDIVVVEPTLSDNTHCWSRLSDRSDSTTGSSNWKDLISSATGGAATPTSTSRFLHNKPSSPSLHFEDDRSKSPFKFNHHSPSPLFMEEKVRQYRGTSPNGKRTTSPSFYARESFNSVGSALRPQSISPSHSREDDMISTKDFRSQNNNSRQQTTNINTTSRSITPSIRRSGTPSMIPRPKTPTSNALRPRSSMARITNMARSESPFRSSTSSTALHTTTSTATAYRPDPKDPLDKEVALIVNRSPIPIQCSKKAGTADGRYYFGNELTPSLGGGKKIYTCKLMTYENSGRNKVLIRVGGGWQDLEIFLLEHMNLIG</sequence>
<dbReference type="PROSITE" id="PS51460">
    <property type="entry name" value="GAR"/>
    <property type="match status" value="1"/>
</dbReference>
<dbReference type="EMBL" id="JASEJX010000012">
    <property type="protein sequence ID" value="KAK4519002.1"/>
    <property type="molecule type" value="Genomic_DNA"/>
</dbReference>
<dbReference type="PANTHER" id="PTHR37271">
    <property type="entry name" value="KARYOGAMY PROTEIN KAR9"/>
    <property type="match status" value="1"/>
</dbReference>
<dbReference type="Gene3D" id="3.30.920.20">
    <property type="entry name" value="Gas2-like domain"/>
    <property type="match status" value="1"/>
</dbReference>
<dbReference type="GO" id="GO:0051293">
    <property type="term" value="P:establishment of spindle localization"/>
    <property type="evidence" value="ECO:0007669"/>
    <property type="project" value="TreeGrafter"/>
</dbReference>
<dbReference type="GO" id="GO:0005816">
    <property type="term" value="C:spindle pole body"/>
    <property type="evidence" value="ECO:0007669"/>
    <property type="project" value="TreeGrafter"/>
</dbReference>
<feature type="domain" description="GAR" evidence="5">
    <location>
        <begin position="607"/>
        <end position="694"/>
    </location>
</feature>
<feature type="region of interest" description="Disordered" evidence="4">
    <location>
        <begin position="495"/>
        <end position="609"/>
    </location>
</feature>
<dbReference type="GO" id="GO:0005938">
    <property type="term" value="C:cell cortex"/>
    <property type="evidence" value="ECO:0007669"/>
    <property type="project" value="TreeGrafter"/>
</dbReference>
<feature type="compositionally biased region" description="Low complexity" evidence="4">
    <location>
        <begin position="523"/>
        <end position="549"/>
    </location>
</feature>
<dbReference type="RefSeq" id="XP_064685668.1">
    <property type="nucleotide sequence ID" value="XM_064828466.1"/>
</dbReference>
<feature type="region of interest" description="Disordered" evidence="4">
    <location>
        <begin position="284"/>
        <end position="311"/>
    </location>
</feature>
<dbReference type="SUPFAM" id="SSF143575">
    <property type="entry name" value="GAS2 domain-like"/>
    <property type="match status" value="1"/>
</dbReference>
<gene>
    <name evidence="6" type="ORF">ATC70_009229</name>
</gene>
<feature type="region of interest" description="Disordered" evidence="4">
    <location>
        <begin position="399"/>
        <end position="464"/>
    </location>
</feature>
<dbReference type="Pfam" id="PF08580">
    <property type="entry name" value="KAR9"/>
    <property type="match status" value="1"/>
</dbReference>
<proteinExistence type="predicted"/>
<dbReference type="GO" id="GO:0008017">
    <property type="term" value="F:microtubule binding"/>
    <property type="evidence" value="ECO:0007669"/>
    <property type="project" value="InterPro"/>
</dbReference>
<name>A0AAN7DKA6_9FUNG</name>
<feature type="compositionally biased region" description="Low complexity" evidence="4">
    <location>
        <begin position="286"/>
        <end position="308"/>
    </location>
</feature>
<evidence type="ECO:0000259" key="5">
    <source>
        <dbReference type="PROSITE" id="PS51460"/>
    </source>
</evidence>
<dbReference type="GeneID" id="89952915"/>
<feature type="compositionally biased region" description="Low complexity" evidence="4">
    <location>
        <begin position="580"/>
        <end position="603"/>
    </location>
</feature>
<evidence type="ECO:0000313" key="7">
    <source>
        <dbReference type="Proteomes" id="UP001304243"/>
    </source>
</evidence>